<evidence type="ECO:0000259" key="14">
    <source>
        <dbReference type="PROSITE" id="PS51847"/>
    </source>
</evidence>
<evidence type="ECO:0000256" key="12">
    <source>
        <dbReference type="SAM" id="Phobius"/>
    </source>
</evidence>
<feature type="compositionally biased region" description="Polar residues" evidence="11">
    <location>
        <begin position="1106"/>
        <end position="1124"/>
    </location>
</feature>
<dbReference type="SMART" id="SM00239">
    <property type="entry name" value="C2"/>
    <property type="match status" value="2"/>
</dbReference>
<dbReference type="InterPro" id="IPR037765">
    <property type="entry name" value="C2B_Tricalbin"/>
</dbReference>
<evidence type="ECO:0000259" key="13">
    <source>
        <dbReference type="PROSITE" id="PS50004"/>
    </source>
</evidence>
<evidence type="ECO:0000256" key="8">
    <source>
        <dbReference type="ARBA" id="ARBA00023055"/>
    </source>
</evidence>
<feature type="domain" description="C2" evidence="13">
    <location>
        <begin position="466"/>
        <end position="595"/>
    </location>
</feature>
<sequence>MNNPNQVVPSGQHYSGRNRVPNIQEFMAQLDREKKERDAQIDARLQSNDKDGEVTEHQNRDEKAERKDARWVRDPVTGKDVQIRDAKLDYKKAAEDPQMSIPNENLGKDTTVPKPDGMSGEEYREAMDISAPPDPVQEGATSDVPIRSEKTSVLFYNTPSVSYEPMFESLENKANGLCLGIFLAIVFVGKLFGGRLLGLIPLGFCIASGVFLWCKELIRQGRDTEWSSEQARGETATVNLIPESVEWLNTAIGIIWGLINPEVFAAVGDTLEDVMAASVPGIIENVRVADIHQGSNPIRILNMRALPDSHVQDIKEDTRKQNEKTMDPNERAALEQAGEFYNMEVSFAYHAKPSGQDVASKARNMGMQLVFYLGIRGLFGVPLPVWVELQGLVATARLRLQLTPDPPFLKTMTVTLMGVPNVQAGCTPMIQRGVNILNLPLISKFVNWAISAAASMYVAPKSLTLDVSSLLTGDDIKKDSIAMGVLYLRINKAVDLSKQDQRGSKGGGSDPYITISWSKFSKPQFCTRVIQDDLNPLFGESCGLLVTPDIIQADEQLSVELWDSDRSSADDVVGKVELSIQELINHPGKVFPQVSKLKGMGADSSMPGELHWEVGFFGKTLFRKALRTDENNPNLPDEIKNKPDSPETQNAVPQNAEAEAALHTPPDPLWPSGILSVVVHQIVGLELANVQGSDGNRKGKEYEPARPEAGEVKEAENKKLPSSYCTILINDDLAYKTRTKVVSSQPIFNAGTEKFIRDWRSSIVTVAVRDARHRQHDPLIGVIPLKVSDVLQTSSEVTRWYPLDGGIGFGRARISLLFKSVELRLPPPEMGWDIGTFEFTSDKIETVGWAPASKAKLRLRTGGSTASVKRSCSAKEDDSMTFDVSGNGHSQEIRLPVRHRYRSPVFLEFNPVGKRHSEAYAAVWLKDLKDSDEQDFDVPLWKCNNSLRLSQNYITEENFRDVPDIDIEEIGRVKFRGRFSPGTDSDHIRFVSDNDSRETIEAWEACYAEGVREKEVKAEVPPLTKELHDNSLTQGRDVLAQANEGERKRWLAKDGTDWSQAFGEDPTQAMAGSKSVNGTDDEDDDENDSDSDGETSGSSRPVTGVSAGTSDVHPTTAAGSSSMNAVDGRVSLETTATAATGASDTSKKSHGPISALKEYRENSRDLHRKQRGLMQWRPMRNIQFAKDEAKYLARKVKNITALDGRKPDVETEV</sequence>
<keyword evidence="8" id="KW-0445">Lipid transport</keyword>
<evidence type="ECO:0000256" key="3">
    <source>
        <dbReference type="ARBA" id="ARBA00022553"/>
    </source>
</evidence>
<dbReference type="InterPro" id="IPR000008">
    <property type="entry name" value="C2_dom"/>
</dbReference>
<dbReference type="CDD" id="cd04041">
    <property type="entry name" value="C2A_fungal"/>
    <property type="match status" value="1"/>
</dbReference>
<dbReference type="CDD" id="cd21676">
    <property type="entry name" value="SMP_Mug190"/>
    <property type="match status" value="1"/>
</dbReference>
<dbReference type="GO" id="GO:0061817">
    <property type="term" value="P:endoplasmic reticulum-plasma membrane tethering"/>
    <property type="evidence" value="ECO:0007669"/>
    <property type="project" value="InterPro"/>
</dbReference>
<dbReference type="InterPro" id="IPR031468">
    <property type="entry name" value="SMP_LBD"/>
</dbReference>
<evidence type="ECO:0000313" key="16">
    <source>
        <dbReference type="Proteomes" id="UP001144673"/>
    </source>
</evidence>
<dbReference type="Gene3D" id="2.60.40.150">
    <property type="entry name" value="C2 domain"/>
    <property type="match status" value="2"/>
</dbReference>
<keyword evidence="9" id="KW-0446">Lipid-binding</keyword>
<comment type="caution">
    <text evidence="15">The sequence shown here is derived from an EMBL/GenBank/DDBJ whole genome shotgun (WGS) entry which is preliminary data.</text>
</comment>
<dbReference type="GeneID" id="80891369"/>
<feature type="compositionally biased region" description="Basic and acidic residues" evidence="11">
    <location>
        <begin position="30"/>
        <end position="74"/>
    </location>
</feature>
<dbReference type="InterPro" id="IPR037767">
    <property type="entry name" value="C2A_Mug190-like"/>
</dbReference>
<keyword evidence="2" id="KW-0813">Transport</keyword>
<keyword evidence="6" id="KW-0256">Endoplasmic reticulum</keyword>
<evidence type="ECO:0000256" key="7">
    <source>
        <dbReference type="ARBA" id="ARBA00022989"/>
    </source>
</evidence>
<evidence type="ECO:0000256" key="6">
    <source>
        <dbReference type="ARBA" id="ARBA00022824"/>
    </source>
</evidence>
<evidence type="ECO:0000256" key="1">
    <source>
        <dbReference type="ARBA" id="ARBA00004586"/>
    </source>
</evidence>
<keyword evidence="4 12" id="KW-0812">Transmembrane</keyword>
<dbReference type="InterPro" id="IPR057349">
    <property type="entry name" value="C2_Mug190_3rd"/>
</dbReference>
<keyword evidence="3" id="KW-0597">Phosphoprotein</keyword>
<evidence type="ECO:0000256" key="11">
    <source>
        <dbReference type="SAM" id="MobiDB-lite"/>
    </source>
</evidence>
<dbReference type="AlphaFoldDB" id="A0A9W8Q611"/>
<dbReference type="SUPFAM" id="SSF49562">
    <property type="entry name" value="C2 domain (Calcium/lipid-binding domain, CaLB)"/>
    <property type="match status" value="2"/>
</dbReference>
<dbReference type="GO" id="GO:0008289">
    <property type="term" value="F:lipid binding"/>
    <property type="evidence" value="ECO:0007669"/>
    <property type="project" value="UniProtKB-KW"/>
</dbReference>
<dbReference type="PROSITE" id="PS50004">
    <property type="entry name" value="C2"/>
    <property type="match status" value="2"/>
</dbReference>
<organism evidence="15 16">
    <name type="scientific">Akanthomyces muscarius</name>
    <name type="common">Entomopathogenic fungus</name>
    <name type="synonym">Lecanicillium muscarium</name>
    <dbReference type="NCBI Taxonomy" id="2231603"/>
    <lineage>
        <taxon>Eukaryota</taxon>
        <taxon>Fungi</taxon>
        <taxon>Dikarya</taxon>
        <taxon>Ascomycota</taxon>
        <taxon>Pezizomycotina</taxon>
        <taxon>Sordariomycetes</taxon>
        <taxon>Hypocreomycetidae</taxon>
        <taxon>Hypocreales</taxon>
        <taxon>Cordycipitaceae</taxon>
        <taxon>Akanthomyces</taxon>
    </lineage>
</organism>
<keyword evidence="5" id="KW-0677">Repeat</keyword>
<feature type="transmembrane region" description="Helical" evidence="12">
    <location>
        <begin position="369"/>
        <end position="387"/>
    </location>
</feature>
<dbReference type="PANTHER" id="PTHR47348:SF3">
    <property type="entry name" value="MEIOTICALLY UP-REGULATED GENE 190 PROTEIN"/>
    <property type="match status" value="1"/>
</dbReference>
<comment type="subcellular location">
    <subcellularLocation>
        <location evidence="1">Endoplasmic reticulum membrane</location>
    </subcellularLocation>
</comment>
<reference evidence="15" key="1">
    <citation type="journal article" date="2023" name="Access Microbiol">
        <title>De-novo genome assembly for Akanthomyces muscarius, a biocontrol agent of insect agricultural pests.</title>
        <authorList>
            <person name="Erdos Z."/>
            <person name="Studholme D.J."/>
            <person name="Raymond B."/>
            <person name="Sharma M."/>
        </authorList>
    </citation>
    <scope>NUCLEOTIDE SEQUENCE</scope>
    <source>
        <strain evidence="15">Ve6</strain>
    </source>
</reference>
<feature type="compositionally biased region" description="Basic and acidic residues" evidence="11">
    <location>
        <begin position="1044"/>
        <end position="1056"/>
    </location>
</feature>
<accession>A0A9W8Q611</accession>
<feature type="region of interest" description="Disordered" evidence="11">
    <location>
        <begin position="1"/>
        <end position="74"/>
    </location>
</feature>
<feature type="transmembrane region" description="Helical" evidence="12">
    <location>
        <begin position="198"/>
        <end position="214"/>
    </location>
</feature>
<dbReference type="InterPro" id="IPR035892">
    <property type="entry name" value="C2_domain_sf"/>
</dbReference>
<dbReference type="CDD" id="cd04052">
    <property type="entry name" value="C2B_Tricalbin-like"/>
    <property type="match status" value="1"/>
</dbReference>
<keyword evidence="16" id="KW-1185">Reference proteome</keyword>
<dbReference type="GO" id="GO:0005789">
    <property type="term" value="C:endoplasmic reticulum membrane"/>
    <property type="evidence" value="ECO:0007669"/>
    <property type="project" value="UniProtKB-SubCell"/>
</dbReference>
<evidence type="ECO:0000313" key="15">
    <source>
        <dbReference type="EMBL" id="KAJ4145357.1"/>
    </source>
</evidence>
<feature type="domain" description="C2" evidence="13">
    <location>
        <begin position="656"/>
        <end position="801"/>
    </location>
</feature>
<keyword evidence="10 12" id="KW-0472">Membrane</keyword>
<feature type="compositionally biased region" description="Polar residues" evidence="11">
    <location>
        <begin position="1"/>
        <end position="15"/>
    </location>
</feature>
<feature type="region of interest" description="Disordered" evidence="11">
    <location>
        <begin position="693"/>
        <end position="714"/>
    </location>
</feature>
<feature type="domain" description="SMP-LTD" evidence="14">
    <location>
        <begin position="241"/>
        <end position="468"/>
    </location>
</feature>
<feature type="region of interest" description="Disordered" evidence="11">
    <location>
        <begin position="1043"/>
        <end position="1166"/>
    </location>
</feature>
<dbReference type="Pfam" id="PF25669">
    <property type="entry name" value="SMP_MUG190-like"/>
    <property type="match status" value="1"/>
</dbReference>
<protein>
    <submittedName>
        <fullName evidence="15">Uncharacterized protein</fullName>
    </submittedName>
</protein>
<evidence type="ECO:0000256" key="9">
    <source>
        <dbReference type="ARBA" id="ARBA00023121"/>
    </source>
</evidence>
<evidence type="ECO:0000256" key="10">
    <source>
        <dbReference type="ARBA" id="ARBA00023136"/>
    </source>
</evidence>
<evidence type="ECO:0000256" key="2">
    <source>
        <dbReference type="ARBA" id="ARBA00022448"/>
    </source>
</evidence>
<keyword evidence="7 12" id="KW-1133">Transmembrane helix</keyword>
<dbReference type="EMBL" id="JAJHUN010000011">
    <property type="protein sequence ID" value="KAJ4145357.1"/>
    <property type="molecule type" value="Genomic_DNA"/>
</dbReference>
<dbReference type="PROSITE" id="PS51847">
    <property type="entry name" value="SMP"/>
    <property type="match status" value="1"/>
</dbReference>
<evidence type="ECO:0000256" key="5">
    <source>
        <dbReference type="ARBA" id="ARBA00022737"/>
    </source>
</evidence>
<dbReference type="PANTHER" id="PTHR47348">
    <property type="entry name" value="MEIOTICALLY UP-REGULATED GENE 190 PROTEIN"/>
    <property type="match status" value="1"/>
</dbReference>
<feature type="compositionally biased region" description="Basic and acidic residues" evidence="11">
    <location>
        <begin position="695"/>
        <end position="714"/>
    </location>
</feature>
<evidence type="ECO:0000256" key="4">
    <source>
        <dbReference type="ARBA" id="ARBA00022692"/>
    </source>
</evidence>
<dbReference type="KEGG" id="amus:LMH87_004210"/>
<dbReference type="Pfam" id="PF00168">
    <property type="entry name" value="C2"/>
    <property type="match status" value="2"/>
</dbReference>
<proteinExistence type="predicted"/>
<feature type="compositionally biased region" description="Acidic residues" evidence="11">
    <location>
        <begin position="1079"/>
        <end position="1093"/>
    </location>
</feature>
<dbReference type="Proteomes" id="UP001144673">
    <property type="component" value="Chromosome 2"/>
</dbReference>
<name>A0A9W8Q611_AKAMU</name>
<dbReference type="GO" id="GO:0006869">
    <property type="term" value="P:lipid transport"/>
    <property type="evidence" value="ECO:0007669"/>
    <property type="project" value="UniProtKB-KW"/>
</dbReference>
<dbReference type="RefSeq" id="XP_056049027.1">
    <property type="nucleotide sequence ID" value="XM_056195394.1"/>
</dbReference>
<feature type="region of interest" description="Disordered" evidence="11">
    <location>
        <begin position="99"/>
        <end position="119"/>
    </location>
</feature>
<dbReference type="Pfam" id="PF25331">
    <property type="entry name" value="C2_Mug190_3rd"/>
    <property type="match status" value="1"/>
</dbReference>
<feature type="region of interest" description="Disordered" evidence="11">
    <location>
        <begin position="628"/>
        <end position="655"/>
    </location>
</feature>
<gene>
    <name evidence="15" type="ORF">LMH87_004210</name>
</gene>